<dbReference type="GO" id="GO:0016042">
    <property type="term" value="P:lipid catabolic process"/>
    <property type="evidence" value="ECO:0007669"/>
    <property type="project" value="InterPro"/>
</dbReference>
<protein>
    <submittedName>
        <fullName evidence="2">Lipase</fullName>
    </submittedName>
</protein>
<dbReference type="GO" id="GO:0004806">
    <property type="term" value="F:triacylglycerol lipase activity"/>
    <property type="evidence" value="ECO:0007669"/>
    <property type="project" value="InterPro"/>
</dbReference>
<dbReference type="InterPro" id="IPR005152">
    <property type="entry name" value="Lipase_secreted"/>
</dbReference>
<evidence type="ECO:0000313" key="3">
    <source>
        <dbReference type="Proteomes" id="UP000233249"/>
    </source>
</evidence>
<dbReference type="SUPFAM" id="SSF53474">
    <property type="entry name" value="alpha/beta-Hydrolases"/>
    <property type="match status" value="1"/>
</dbReference>
<feature type="chain" id="PRO_5014929557" evidence="1">
    <location>
        <begin position="21"/>
        <end position="416"/>
    </location>
</feature>
<dbReference type="OrthoDB" id="9798122at2"/>
<dbReference type="AlphaFoldDB" id="A0A2N0X942"/>
<dbReference type="PIRSF" id="PIRSF029171">
    <property type="entry name" value="Esterase_LipA"/>
    <property type="match status" value="1"/>
</dbReference>
<dbReference type="Pfam" id="PF03583">
    <property type="entry name" value="LIP"/>
    <property type="match status" value="1"/>
</dbReference>
<dbReference type="Proteomes" id="UP000233249">
    <property type="component" value="Unassembled WGS sequence"/>
</dbReference>
<dbReference type="Gene3D" id="1.10.260.130">
    <property type="match status" value="1"/>
</dbReference>
<dbReference type="STRING" id="1121365.GCA_000375365_01796"/>
<evidence type="ECO:0000313" key="2">
    <source>
        <dbReference type="EMBL" id="PKF69214.1"/>
    </source>
</evidence>
<organism evidence="2 3">
    <name type="scientific">Corynebacterium mastitidis</name>
    <dbReference type="NCBI Taxonomy" id="161890"/>
    <lineage>
        <taxon>Bacteria</taxon>
        <taxon>Bacillati</taxon>
        <taxon>Actinomycetota</taxon>
        <taxon>Actinomycetes</taxon>
        <taxon>Mycobacteriales</taxon>
        <taxon>Corynebacteriaceae</taxon>
        <taxon>Corynebacterium</taxon>
    </lineage>
</organism>
<feature type="signal peptide" evidence="1">
    <location>
        <begin position="1"/>
        <end position="20"/>
    </location>
</feature>
<dbReference type="EMBL" id="PJAF01000006">
    <property type="protein sequence ID" value="PKF69214.1"/>
    <property type="molecule type" value="Genomic_DNA"/>
</dbReference>
<reference evidence="2 3" key="1">
    <citation type="submission" date="2017-12" db="EMBL/GenBank/DDBJ databases">
        <title>Corynebacterium mastitidis 16-1433 Genome.</title>
        <authorList>
            <person name="Gulvik C.A."/>
        </authorList>
    </citation>
    <scope>NUCLEOTIDE SEQUENCE [LARGE SCALE GENOMIC DNA]</scope>
    <source>
        <strain evidence="2 3">16-1433</strain>
    </source>
</reference>
<dbReference type="PANTHER" id="PTHR34853">
    <property type="match status" value="1"/>
</dbReference>
<comment type="caution">
    <text evidence="2">The sequence shown here is derived from an EMBL/GenBank/DDBJ whole genome shotgun (WGS) entry which is preliminary data.</text>
</comment>
<dbReference type="Gene3D" id="3.40.50.1820">
    <property type="entry name" value="alpha/beta hydrolase"/>
    <property type="match status" value="1"/>
</dbReference>
<dbReference type="InterPro" id="IPR029058">
    <property type="entry name" value="AB_hydrolase_fold"/>
</dbReference>
<proteinExistence type="predicted"/>
<name>A0A2N0X942_9CORY</name>
<accession>A0A2N0X942</accession>
<dbReference type="PANTHER" id="PTHR34853:SF1">
    <property type="entry name" value="LIPASE 5"/>
    <property type="match status" value="1"/>
</dbReference>
<evidence type="ECO:0000256" key="1">
    <source>
        <dbReference type="SAM" id="SignalP"/>
    </source>
</evidence>
<sequence>MALTTCLAALLHGIAAPAQAAPLFDPDDPFYLPPPTLPTQPGVPIRTAPAPDLLPQGWPARASRILYSSTLSDGTPVAVSGIRLEPTLPWLGEGPRPTLVIAPGTRGAADACAPSRGLLSIDPRTAALGVNYELPIAHLALLAGVRVTMTDYVGLGTPGAHTYVHHREEAAAVLDAARATLLDTSADPHSPIGLWGYSQGGGATAAAAEHAASYAPALNIVGTFAGAPPANLPEVIDAVDGNAIFGVLGMAVMGFSERNPAIFREEIAPLLNAEGWRYFTETPAMCIPDAILAWGGRHSRELSTTGESFSEAIAHSPMLRQALDAQRLGRRAPTGPVMIRAGVNDDTIPYPQVRALADAYCATGTPVLFRSDPLPEVAPGSTLNHALPLAGGLGDSLGYLLDRFHGVPAPSNCGGH</sequence>
<gene>
    <name evidence="2" type="ORF">CXB45_03310</name>
</gene>
<keyword evidence="1" id="KW-0732">Signal</keyword>